<organism evidence="2 3">
    <name type="scientific">Tropilaelaps mercedesae</name>
    <dbReference type="NCBI Taxonomy" id="418985"/>
    <lineage>
        <taxon>Eukaryota</taxon>
        <taxon>Metazoa</taxon>
        <taxon>Ecdysozoa</taxon>
        <taxon>Arthropoda</taxon>
        <taxon>Chelicerata</taxon>
        <taxon>Arachnida</taxon>
        <taxon>Acari</taxon>
        <taxon>Parasitiformes</taxon>
        <taxon>Mesostigmata</taxon>
        <taxon>Gamasina</taxon>
        <taxon>Dermanyssoidea</taxon>
        <taxon>Laelapidae</taxon>
        <taxon>Tropilaelaps</taxon>
    </lineage>
</organism>
<dbReference type="EMBL" id="MNPL01004377">
    <property type="protein sequence ID" value="OQR76799.1"/>
    <property type="molecule type" value="Genomic_DNA"/>
</dbReference>
<gene>
    <name evidence="2" type="ORF">BIW11_07544</name>
</gene>
<feature type="domain" description="R3H-associated N-terminal" evidence="1">
    <location>
        <begin position="55"/>
        <end position="172"/>
    </location>
</feature>
<dbReference type="AlphaFoldDB" id="A0A1V9XTI7"/>
<sequence length="198" mass="22915">MDVIRGIRNYCDSLSEVEAEEECSLSDKIESADDSCLVLHTLDFYARNLSSRSIHKGRRKQRRLQNETQLRALCELDDDLQAISIYDFIGDSISAFALILQEKDNIALWNAMLTAEANDEDACDDIGLGKKSFAENSMRNLRMESKRRHPAALTPEDCYRRLDSDMRRTLRRHRCPTDMMRTIEEQLETFFTVRIVKG</sequence>
<dbReference type="PANTHER" id="PTHR32019">
    <property type="entry name" value="R3H DOMAIN-CONTAINING PROTEIN 4"/>
    <property type="match status" value="1"/>
</dbReference>
<reference evidence="2 3" key="1">
    <citation type="journal article" date="2017" name="Gigascience">
        <title>Draft genome of the honey bee ectoparasitic mite, Tropilaelaps mercedesae, is shaped by the parasitic life history.</title>
        <authorList>
            <person name="Dong X."/>
            <person name="Armstrong S.D."/>
            <person name="Xia D."/>
            <person name="Makepeace B.L."/>
            <person name="Darby A.C."/>
            <person name="Kadowaki T."/>
        </authorList>
    </citation>
    <scope>NUCLEOTIDE SEQUENCE [LARGE SCALE GENOMIC DNA]</scope>
    <source>
        <strain evidence="2">Wuxi-XJTLU</strain>
    </source>
</reference>
<evidence type="ECO:0000313" key="3">
    <source>
        <dbReference type="Proteomes" id="UP000192247"/>
    </source>
</evidence>
<dbReference type="InParanoid" id="A0A1V9XTI7"/>
<comment type="caution">
    <text evidence="2">The sequence shown here is derived from an EMBL/GenBank/DDBJ whole genome shotgun (WGS) entry which is preliminary data.</text>
</comment>
<protein>
    <submittedName>
        <fullName evidence="2">R3H domain-containing protein 4-like</fullName>
    </submittedName>
</protein>
<dbReference type="OrthoDB" id="75169at2759"/>
<dbReference type="Pfam" id="PF13902">
    <property type="entry name" value="R3H-assoc"/>
    <property type="match status" value="1"/>
</dbReference>
<name>A0A1V9XTI7_9ACAR</name>
<dbReference type="Proteomes" id="UP000192247">
    <property type="component" value="Unassembled WGS sequence"/>
</dbReference>
<dbReference type="STRING" id="418985.A0A1V9XTI7"/>
<accession>A0A1V9XTI7</accession>
<proteinExistence type="predicted"/>
<dbReference type="InterPro" id="IPR039629">
    <property type="entry name" value="R3HDM4"/>
</dbReference>
<dbReference type="InterPro" id="IPR025952">
    <property type="entry name" value="R3H-assoc_dom"/>
</dbReference>
<keyword evidence="3" id="KW-1185">Reference proteome</keyword>
<dbReference type="PANTHER" id="PTHR32019:SF2">
    <property type="entry name" value="R3H DOMAIN-CONTAINING PROTEIN 4"/>
    <property type="match status" value="1"/>
</dbReference>
<evidence type="ECO:0000313" key="2">
    <source>
        <dbReference type="EMBL" id="OQR76799.1"/>
    </source>
</evidence>
<evidence type="ECO:0000259" key="1">
    <source>
        <dbReference type="Pfam" id="PF13902"/>
    </source>
</evidence>